<dbReference type="GO" id="GO:0050501">
    <property type="term" value="F:hyaluronan synthase activity"/>
    <property type="evidence" value="ECO:0007669"/>
    <property type="project" value="TreeGrafter"/>
</dbReference>
<feature type="transmembrane region" description="Helical" evidence="6">
    <location>
        <begin position="440"/>
        <end position="458"/>
    </location>
</feature>
<protein>
    <submittedName>
        <fullName evidence="7">Glycosyltransferase</fullName>
    </submittedName>
</protein>
<keyword evidence="2" id="KW-1003">Cell membrane</keyword>
<dbReference type="AlphaFoldDB" id="A0A508BNV1"/>
<feature type="transmembrane region" description="Helical" evidence="6">
    <location>
        <begin position="89"/>
        <end position="107"/>
    </location>
</feature>
<dbReference type="GO" id="GO:0085029">
    <property type="term" value="P:extracellular matrix assembly"/>
    <property type="evidence" value="ECO:0007669"/>
    <property type="project" value="TreeGrafter"/>
</dbReference>
<dbReference type="EMBL" id="VICC01000001">
    <property type="protein sequence ID" value="TQD63539.1"/>
    <property type="molecule type" value="Genomic_DNA"/>
</dbReference>
<evidence type="ECO:0000256" key="3">
    <source>
        <dbReference type="ARBA" id="ARBA00022676"/>
    </source>
</evidence>
<dbReference type="GeneID" id="64214232"/>
<keyword evidence="6" id="KW-0812">Transmembrane</keyword>
<dbReference type="Proteomes" id="UP000317942">
    <property type="component" value="Unassembled WGS sequence"/>
</dbReference>
<dbReference type="PANTHER" id="PTHR22913:SF12">
    <property type="entry name" value="MANNURONAN SYNTHASE"/>
    <property type="match status" value="1"/>
</dbReference>
<comment type="caution">
    <text evidence="7">The sequence shown here is derived from an EMBL/GenBank/DDBJ whole genome shotgun (WGS) entry which is preliminary data.</text>
</comment>
<feature type="transmembrane region" description="Helical" evidence="6">
    <location>
        <begin position="119"/>
        <end position="138"/>
    </location>
</feature>
<dbReference type="GO" id="GO:0030213">
    <property type="term" value="P:hyaluronan biosynthetic process"/>
    <property type="evidence" value="ECO:0007669"/>
    <property type="project" value="TreeGrafter"/>
</dbReference>
<proteinExistence type="predicted"/>
<evidence type="ECO:0000313" key="8">
    <source>
        <dbReference type="Proteomes" id="UP000317942"/>
    </source>
</evidence>
<reference evidence="7 8" key="1">
    <citation type="submission" date="2019-06" db="EMBL/GenBank/DDBJ databases">
        <title>Draft genome sequence of Actinomyces oris CCUG 34288T.</title>
        <authorList>
            <person name="Salva-Serra F."/>
            <person name="Cardew S."/>
            <person name="Moore E."/>
        </authorList>
    </citation>
    <scope>NUCLEOTIDE SEQUENCE [LARGE SCALE GENOMIC DNA]</scope>
    <source>
        <strain evidence="7 8">CCUG 34288</strain>
    </source>
</reference>
<dbReference type="SUPFAM" id="SSF53448">
    <property type="entry name" value="Nucleotide-diphospho-sugar transferases"/>
    <property type="match status" value="1"/>
</dbReference>
<dbReference type="InterPro" id="IPR029044">
    <property type="entry name" value="Nucleotide-diphossugar_trans"/>
</dbReference>
<evidence type="ECO:0000256" key="4">
    <source>
        <dbReference type="ARBA" id="ARBA00022679"/>
    </source>
</evidence>
<keyword evidence="4 7" id="KW-0808">Transferase</keyword>
<dbReference type="PANTHER" id="PTHR22913">
    <property type="entry name" value="HYALURONAN SYNTHASE"/>
    <property type="match status" value="1"/>
</dbReference>
<evidence type="ECO:0000256" key="2">
    <source>
        <dbReference type="ARBA" id="ARBA00022475"/>
    </source>
</evidence>
<evidence type="ECO:0000256" key="6">
    <source>
        <dbReference type="SAM" id="Phobius"/>
    </source>
</evidence>
<dbReference type="Gene3D" id="3.90.550.10">
    <property type="entry name" value="Spore Coat Polysaccharide Biosynthesis Protein SpsA, Chain A"/>
    <property type="match status" value="1"/>
</dbReference>
<comment type="subcellular location">
    <subcellularLocation>
        <location evidence="1">Cell membrane</location>
    </subcellularLocation>
</comment>
<evidence type="ECO:0000256" key="5">
    <source>
        <dbReference type="ARBA" id="ARBA00023136"/>
    </source>
</evidence>
<feature type="transmembrane region" description="Helical" evidence="6">
    <location>
        <begin position="6"/>
        <end position="27"/>
    </location>
</feature>
<dbReference type="GO" id="GO:0005886">
    <property type="term" value="C:plasma membrane"/>
    <property type="evidence" value="ECO:0007669"/>
    <property type="project" value="UniProtKB-SubCell"/>
</dbReference>
<keyword evidence="6" id="KW-1133">Transmembrane helix</keyword>
<dbReference type="Pfam" id="PF13641">
    <property type="entry name" value="Glyco_tranf_2_3"/>
    <property type="match status" value="1"/>
</dbReference>
<keyword evidence="3" id="KW-0328">Glycosyltransferase</keyword>
<keyword evidence="5 6" id="KW-0472">Membrane</keyword>
<evidence type="ECO:0000313" key="7">
    <source>
        <dbReference type="EMBL" id="TQD63539.1"/>
    </source>
</evidence>
<organism evidence="7 8">
    <name type="scientific">Actinomyces oris</name>
    <dbReference type="NCBI Taxonomy" id="544580"/>
    <lineage>
        <taxon>Bacteria</taxon>
        <taxon>Bacillati</taxon>
        <taxon>Actinomycetota</taxon>
        <taxon>Actinomycetes</taxon>
        <taxon>Actinomycetales</taxon>
        <taxon>Actinomycetaceae</taxon>
        <taxon>Actinomyces</taxon>
    </lineage>
</organism>
<accession>A0A508BNV1</accession>
<feature type="transmembrane region" description="Helical" evidence="6">
    <location>
        <begin position="412"/>
        <end position="428"/>
    </location>
</feature>
<sequence length="514" mass="57472">MTWSFGPLVLLICLVILLACFAVKLLFKRGTQLRAVRAVHRREGHGEGRVTGRGGVVTVRSPVTTPDEAQRSADATGLPRALMRAGGPLPAVVVVLGVVGWLCWRVLVSRHHVLDAWIVWTFDVLFVIVAVQLVVAGFEGRVIGRGEAHRVAVLVPLYNEDPDVVVRMLSALLHQSSPPAEIHVVDDGSTQGAYVAERDWFIRQAALAGIYASWQRTPNEGKRHAQVHGFRKIRDADLFVTVDSDSMLDAEALHEIVQPFSDPRVMSVAGVILAINNRENLLARVTDVIFVGQQLIDRSFMSQLGSVMVNSGGLAAYRCSILAENIDTYLNESYLGRHVEFSDDSLLTLFALLHGRTVQQPSAFAFAWMPDRWSHHYRQQERWFRGSFIRGLWRIRFLPVLSWGWWRQATGWMQIWLVISVFVYLLLWRPLVLGGGVPPTVVLVPLAIGLAQGSRYISVWRSDTTGPQRYASLLLSPVATLWSALILRPLRVWGMVTSAKMGWNTRQQVEVTSQ</sequence>
<gene>
    <name evidence="7" type="ORF">FK267_02950</name>
</gene>
<dbReference type="CDD" id="cd06423">
    <property type="entry name" value="CESA_like"/>
    <property type="match status" value="1"/>
</dbReference>
<name>A0A508BNV1_9ACTO</name>
<dbReference type="RefSeq" id="WP_141406219.1">
    <property type="nucleotide sequence ID" value="NZ_CP066060.1"/>
</dbReference>
<feature type="transmembrane region" description="Helical" evidence="6">
    <location>
        <begin position="470"/>
        <end position="490"/>
    </location>
</feature>
<evidence type="ECO:0000256" key="1">
    <source>
        <dbReference type="ARBA" id="ARBA00004236"/>
    </source>
</evidence>